<evidence type="ECO:0000256" key="3">
    <source>
        <dbReference type="ARBA" id="ARBA00023004"/>
    </source>
</evidence>
<reference evidence="8" key="1">
    <citation type="journal article" date="2020" name="mSystems">
        <title>Genome- and Community-Level Interaction Insights into Carbon Utilization and Element Cycling Functions of Hydrothermarchaeota in Hydrothermal Sediment.</title>
        <authorList>
            <person name="Zhou Z."/>
            <person name="Liu Y."/>
            <person name="Xu W."/>
            <person name="Pan J."/>
            <person name="Luo Z.H."/>
            <person name="Li M."/>
        </authorList>
    </citation>
    <scope>NUCLEOTIDE SEQUENCE [LARGE SCALE GENOMIC DNA]</scope>
    <source>
        <strain evidence="8">HyVt-93</strain>
    </source>
</reference>
<dbReference type="PANTHER" id="PTHR43105">
    <property type="entry name" value="RESPIRATORY NITRATE REDUCTASE"/>
    <property type="match status" value="1"/>
</dbReference>
<dbReference type="Gene3D" id="2.20.25.90">
    <property type="entry name" value="ADC-like domains"/>
    <property type="match status" value="1"/>
</dbReference>
<dbReference type="GO" id="GO:0051539">
    <property type="term" value="F:4 iron, 4 sulfur cluster binding"/>
    <property type="evidence" value="ECO:0007669"/>
    <property type="project" value="UniProtKB-KW"/>
</dbReference>
<dbReference type="PROSITE" id="PS00932">
    <property type="entry name" value="MOLYBDOPTERIN_PROK_3"/>
    <property type="match status" value="1"/>
</dbReference>
<dbReference type="Gene3D" id="3.40.50.740">
    <property type="match status" value="1"/>
</dbReference>
<dbReference type="InterPro" id="IPR006963">
    <property type="entry name" value="Mopterin_OxRdtase_4Fe-4S_dom"/>
</dbReference>
<dbReference type="InterPro" id="IPR006657">
    <property type="entry name" value="MoPterin_dinucl-bd_dom"/>
</dbReference>
<feature type="domain" description="Molybdopterin oxidoreductase" evidence="5">
    <location>
        <begin position="58"/>
        <end position="461"/>
    </location>
</feature>
<dbReference type="Pfam" id="PF00384">
    <property type="entry name" value="Molybdopterin"/>
    <property type="match status" value="1"/>
</dbReference>
<dbReference type="SUPFAM" id="SSF50692">
    <property type="entry name" value="ADC-like"/>
    <property type="match status" value="1"/>
</dbReference>
<dbReference type="AlphaFoldDB" id="A0A7C5P8D1"/>
<dbReference type="PANTHER" id="PTHR43105:SF10">
    <property type="entry name" value="NADH-QUINONE OXIDOREDUCTASE SUBUNIT G"/>
    <property type="match status" value="1"/>
</dbReference>
<evidence type="ECO:0000256" key="4">
    <source>
        <dbReference type="ARBA" id="ARBA00023014"/>
    </source>
</evidence>
<dbReference type="InterPro" id="IPR050123">
    <property type="entry name" value="Prok_molybdopt-oxidoreductase"/>
</dbReference>
<gene>
    <name evidence="8" type="ORF">ENL40_02145</name>
</gene>
<dbReference type="InterPro" id="IPR006656">
    <property type="entry name" value="Mopterin_OxRdtase"/>
</dbReference>
<dbReference type="InterPro" id="IPR006655">
    <property type="entry name" value="Mopterin_OxRdtase_prok_CS"/>
</dbReference>
<proteinExistence type="predicted"/>
<keyword evidence="3" id="KW-0408">Iron</keyword>
<keyword evidence="1" id="KW-0004">4Fe-4S</keyword>
<dbReference type="GO" id="GO:0016491">
    <property type="term" value="F:oxidoreductase activity"/>
    <property type="evidence" value="ECO:0007669"/>
    <property type="project" value="InterPro"/>
</dbReference>
<dbReference type="GO" id="GO:0016020">
    <property type="term" value="C:membrane"/>
    <property type="evidence" value="ECO:0007669"/>
    <property type="project" value="TreeGrafter"/>
</dbReference>
<dbReference type="PROSITE" id="PS00490">
    <property type="entry name" value="MOLYBDOPTERIN_PROK_2"/>
    <property type="match status" value="1"/>
</dbReference>
<dbReference type="Pfam" id="PF01568">
    <property type="entry name" value="Molydop_binding"/>
    <property type="match status" value="1"/>
</dbReference>
<comment type="caution">
    <text evidence="8">The sequence shown here is derived from an EMBL/GenBank/DDBJ whole genome shotgun (WGS) entry which is preliminary data.</text>
</comment>
<protein>
    <submittedName>
        <fullName evidence="8">Formate dehydrogenase subunit alpha</fullName>
    </submittedName>
</protein>
<evidence type="ECO:0000313" key="8">
    <source>
        <dbReference type="EMBL" id="HHI00270.1"/>
    </source>
</evidence>
<dbReference type="SUPFAM" id="SSF53706">
    <property type="entry name" value="Formate dehydrogenase/DMSO reductase, domains 1-3"/>
    <property type="match status" value="1"/>
</dbReference>
<dbReference type="InterPro" id="IPR009010">
    <property type="entry name" value="Asp_de-COase-like_dom_sf"/>
</dbReference>
<evidence type="ECO:0000259" key="6">
    <source>
        <dbReference type="Pfam" id="PF01568"/>
    </source>
</evidence>
<name>A0A7C5P8D1_THELI</name>
<dbReference type="Gene3D" id="3.40.228.10">
    <property type="entry name" value="Dimethylsulfoxide Reductase, domain 2"/>
    <property type="match status" value="1"/>
</dbReference>
<dbReference type="EMBL" id="DRTU01000091">
    <property type="protein sequence ID" value="HHI00270.1"/>
    <property type="molecule type" value="Genomic_DNA"/>
</dbReference>
<dbReference type="CDD" id="cd00508">
    <property type="entry name" value="MopB_CT_Fdh-Nap-like"/>
    <property type="match status" value="1"/>
</dbReference>
<dbReference type="GO" id="GO:0043546">
    <property type="term" value="F:molybdopterin cofactor binding"/>
    <property type="evidence" value="ECO:0007669"/>
    <property type="project" value="InterPro"/>
</dbReference>
<sequence>MQIITCPYCGAGCRAYVKKELSRPFMIEYVTDINVPNDLGKLCPKGNAMFEHMISKERLKVPLKAIEEGKFVKISWKDAINEIASFIRSYMKDDPNKLMFLAGGKVSNESAYLFQKFARNIGTNNIDNTSHFCHGVSVKAILDSNFERNWATYEEIEESNLIVIWGANLAETFPLIFRRVLKAKSKGAKIIVIDPRKTKTTKFASAHLRPFPGTDIALINALINLLMERRNAKSVLFTTSDLEIIGKYSPEYAEKLTGVPAGDIEKIAREIILAEKGIILWGSGIAMYSNGYDVIRSVITLASMANFKILPLAGQNNSQGVTDMGIMPDLLPGYRTYDDIDFFKKAWKNDELSDEIGLDIAKSIKEAQKGNISAFYIMGANIAVSFPEAEKALKSTEFVIAQDIFPTQTTELADIILPAATFFESDGSTTNVERRIQWSPRVKWPPKDAKPDWAILCELATAVGLEGFGFYFPEEILHEISTLVPQYANADPRTLTRTPEGIIWNMGSSSQPTKVYTSDRMPSFEPPVMITVRYVGQFQTGTMTNRSPSLKARWQDLPILISEEDASKWGIKDDDRVRLVSENGEYIGTVKVSKTILPGTIKAPWHNGANRIMSLRIDEETGLPQMKACSCTIEKVE</sequence>
<dbReference type="Gene3D" id="2.40.40.20">
    <property type="match status" value="1"/>
</dbReference>
<keyword evidence="2" id="KW-0479">Metal-binding</keyword>
<organism evidence="8">
    <name type="scientific">Thermococcus litoralis</name>
    <dbReference type="NCBI Taxonomy" id="2265"/>
    <lineage>
        <taxon>Archaea</taxon>
        <taxon>Methanobacteriati</taxon>
        <taxon>Methanobacteriota</taxon>
        <taxon>Thermococci</taxon>
        <taxon>Thermococcales</taxon>
        <taxon>Thermococcaceae</taxon>
        <taxon>Thermococcus</taxon>
    </lineage>
</organism>
<feature type="domain" description="4Fe-4S Mo/W bis-MGD-type" evidence="7">
    <location>
        <begin position="5"/>
        <end position="53"/>
    </location>
</feature>
<dbReference type="Proteomes" id="UP000886217">
    <property type="component" value="Unassembled WGS sequence"/>
</dbReference>
<dbReference type="Pfam" id="PF04879">
    <property type="entry name" value="Molybdop_Fe4S4"/>
    <property type="match status" value="1"/>
</dbReference>
<accession>A0A7C5P8D1</accession>
<evidence type="ECO:0000259" key="5">
    <source>
        <dbReference type="Pfam" id="PF00384"/>
    </source>
</evidence>
<evidence type="ECO:0000256" key="2">
    <source>
        <dbReference type="ARBA" id="ARBA00022723"/>
    </source>
</evidence>
<evidence type="ECO:0000256" key="1">
    <source>
        <dbReference type="ARBA" id="ARBA00022485"/>
    </source>
</evidence>
<keyword evidence="4" id="KW-0411">Iron-sulfur</keyword>
<evidence type="ECO:0000259" key="7">
    <source>
        <dbReference type="Pfam" id="PF04879"/>
    </source>
</evidence>
<feature type="domain" description="Molybdopterin dinucleotide-binding" evidence="6">
    <location>
        <begin position="529"/>
        <end position="629"/>
    </location>
</feature>
<dbReference type="GO" id="GO:0046872">
    <property type="term" value="F:metal ion binding"/>
    <property type="evidence" value="ECO:0007669"/>
    <property type="project" value="UniProtKB-KW"/>
</dbReference>